<dbReference type="SUPFAM" id="SSF54373">
    <property type="entry name" value="FAD-linked reductases, C-terminal domain"/>
    <property type="match status" value="1"/>
</dbReference>
<dbReference type="CDD" id="cd19946">
    <property type="entry name" value="GlpA-like_Fer2_BFD-like"/>
    <property type="match status" value="1"/>
</dbReference>
<comment type="caution">
    <text evidence="4">The sequence shown here is derived from an EMBL/GenBank/DDBJ whole genome shotgun (WGS) entry which is preliminary data.</text>
</comment>
<dbReference type="Gene3D" id="1.10.10.1100">
    <property type="entry name" value="BFD-like [2Fe-2S]-binding domain"/>
    <property type="match status" value="1"/>
</dbReference>
<keyword evidence="5" id="KW-1185">Reference proteome</keyword>
<evidence type="ECO:0000313" key="4">
    <source>
        <dbReference type="EMBL" id="RDG37477.1"/>
    </source>
</evidence>
<feature type="domain" description="BFD-like [2Fe-2S]-binding" evidence="3">
    <location>
        <begin position="440"/>
        <end position="493"/>
    </location>
</feature>
<gene>
    <name evidence="4" type="ORF">DVH02_14230</name>
</gene>
<dbReference type="InterPro" id="IPR052745">
    <property type="entry name" value="G3P_Oxidase/Oxidoreductase"/>
</dbReference>
<name>A0A370B6M2_9ACTN</name>
<reference evidence="4 5" key="1">
    <citation type="submission" date="2018-07" db="EMBL/GenBank/DDBJ databases">
        <title>Streptomyces species from bats.</title>
        <authorList>
            <person name="Dunlap C."/>
        </authorList>
    </citation>
    <scope>NUCLEOTIDE SEQUENCE [LARGE SCALE GENOMIC DNA]</scope>
    <source>
        <strain evidence="4 5">AC230</strain>
    </source>
</reference>
<evidence type="ECO:0000313" key="5">
    <source>
        <dbReference type="Proteomes" id="UP000253741"/>
    </source>
</evidence>
<dbReference type="Pfam" id="PF04324">
    <property type="entry name" value="Fer2_BFD"/>
    <property type="match status" value="1"/>
</dbReference>
<dbReference type="InterPro" id="IPR041854">
    <property type="entry name" value="BFD-like_2Fe2S-bd_dom_sf"/>
</dbReference>
<organism evidence="4 5">
    <name type="scientific">Streptomyces corynorhini</name>
    <dbReference type="NCBI Taxonomy" id="2282652"/>
    <lineage>
        <taxon>Bacteria</taxon>
        <taxon>Bacillati</taxon>
        <taxon>Actinomycetota</taxon>
        <taxon>Actinomycetes</taxon>
        <taxon>Kitasatosporales</taxon>
        <taxon>Streptomycetaceae</taxon>
        <taxon>Streptomyces</taxon>
    </lineage>
</organism>
<feature type="region of interest" description="Disordered" evidence="1">
    <location>
        <begin position="1"/>
        <end position="23"/>
    </location>
</feature>
<dbReference type="Gene3D" id="3.30.9.10">
    <property type="entry name" value="D-Amino Acid Oxidase, subunit A, domain 2"/>
    <property type="match status" value="1"/>
</dbReference>
<accession>A0A370B6M2</accession>
<dbReference type="PANTHER" id="PTHR42720">
    <property type="entry name" value="GLYCEROL-3-PHOSPHATE DEHYDROGENASE"/>
    <property type="match status" value="1"/>
</dbReference>
<evidence type="ECO:0000259" key="2">
    <source>
        <dbReference type="Pfam" id="PF01266"/>
    </source>
</evidence>
<dbReference type="RefSeq" id="WP_114624178.1">
    <property type="nucleotide sequence ID" value="NZ_QQNA01000100.1"/>
</dbReference>
<evidence type="ECO:0000259" key="3">
    <source>
        <dbReference type="Pfam" id="PF04324"/>
    </source>
</evidence>
<dbReference type="OrthoDB" id="9801699at2"/>
<dbReference type="Proteomes" id="UP000253741">
    <property type="component" value="Unassembled WGS sequence"/>
</dbReference>
<protein>
    <submittedName>
        <fullName evidence="4">FAD/NAD(P)-binding oxidoreductase</fullName>
    </submittedName>
</protein>
<evidence type="ECO:0000256" key="1">
    <source>
        <dbReference type="SAM" id="MobiDB-lite"/>
    </source>
</evidence>
<dbReference type="InterPro" id="IPR007419">
    <property type="entry name" value="BFD-like_2Fe2S-bd_dom"/>
</dbReference>
<dbReference type="Gene3D" id="3.50.50.60">
    <property type="entry name" value="FAD/NAD(P)-binding domain"/>
    <property type="match status" value="1"/>
</dbReference>
<dbReference type="SUPFAM" id="SSF51905">
    <property type="entry name" value="FAD/NAD(P)-binding domain"/>
    <property type="match status" value="1"/>
</dbReference>
<proteinExistence type="predicted"/>
<dbReference type="InterPro" id="IPR036188">
    <property type="entry name" value="FAD/NAD-bd_sf"/>
</dbReference>
<dbReference type="Pfam" id="PF01266">
    <property type="entry name" value="DAO"/>
    <property type="match status" value="1"/>
</dbReference>
<dbReference type="AlphaFoldDB" id="A0A370B6M2"/>
<dbReference type="PANTHER" id="PTHR42720:SF1">
    <property type="entry name" value="GLYCEROL 3-PHOSPHATE OXIDASE"/>
    <property type="match status" value="1"/>
</dbReference>
<feature type="domain" description="FAD dependent oxidoreductase" evidence="2">
    <location>
        <begin position="33"/>
        <end position="391"/>
    </location>
</feature>
<sequence length="504" mass="52964">MTEHSPPTGPVARGEVTEQADERTQSAYDKVYDVAVIGAGVVGSAIARDLSGHDLSVVLLDARDDVGDGTSKANTAILHTGFDAKPGTLESRLVRRGYELLSAYADETGIPVERTGALLVAWTQEELDALPGLRDKAVANGYEHCEPVTADEVYRQVPALGPGALGGLTVPDESIICTWTTTLALATDATARGTTLLLGHRVAGARRVAGGSGEEGAGPGEDVTVLATPRGRVTARWVVNAAGLGADVLDGLFGHERFTVTPRRGELLVYDKLARPLADRIVLPVPSSRGKGVLISPTIYGNVMLGPTAEDLTDRGDTGTSESGFAFLLDKGARLMPTLLEEEVTASYAGLRAAVDHGDYLIEPSVDQGYLLVGGIRSTGLTASLAIAEHVRGVLAEAGLKAAVRLDLPEPPRMPNLGEAFLRPYEDGALIAQDSAYGRVVCFCERVTEGEIRDAYLSPLPPAGLDGLRRRTRATNGRCQGFYCGARVDALVATKGGTCQEAAE</sequence>
<dbReference type="EMBL" id="QQNA01000100">
    <property type="protein sequence ID" value="RDG37477.1"/>
    <property type="molecule type" value="Genomic_DNA"/>
</dbReference>
<dbReference type="InterPro" id="IPR006076">
    <property type="entry name" value="FAD-dep_OxRdtase"/>
</dbReference>